<dbReference type="PANTHER" id="PTHR36114:SF1">
    <property type="entry name" value="16.7 KDA PROTEIN IN WHIE LOCUS"/>
    <property type="match status" value="1"/>
</dbReference>
<evidence type="ECO:0000259" key="1">
    <source>
        <dbReference type="Pfam" id="PF07883"/>
    </source>
</evidence>
<sequence>MYIKHLKDCPEFIAGDGSHLREILNPGKEKIEINYSLAWVMVKPGEKTLPHKLKNSEVYYIIKGTGIMYINNEEKSVKENDTIHIPPDAVQFIENTGKENLEFLCIVDPAWIPEAEIDSIKELLKPILKGSVVNTPKFKPGLTLYRGRCCKAKPTKVCDLTYPPKEYIRSNQRVNRAC</sequence>
<dbReference type="PANTHER" id="PTHR36114">
    <property type="entry name" value="16.7 KDA PROTEIN IN WHIE LOCUS"/>
    <property type="match status" value="1"/>
</dbReference>
<feature type="domain" description="Cupin type-2" evidence="1">
    <location>
        <begin position="39"/>
        <end position="107"/>
    </location>
</feature>
<dbReference type="SUPFAM" id="SSF51182">
    <property type="entry name" value="RmlC-like cupins"/>
    <property type="match status" value="1"/>
</dbReference>
<protein>
    <recommendedName>
        <fullName evidence="1">Cupin type-2 domain-containing protein</fullName>
    </recommendedName>
</protein>
<dbReference type="InterPro" id="IPR014710">
    <property type="entry name" value="RmlC-like_jellyroll"/>
</dbReference>
<evidence type="ECO:0000313" key="2">
    <source>
        <dbReference type="EMBL" id="GAI43354.1"/>
    </source>
</evidence>
<comment type="caution">
    <text evidence="2">The sequence shown here is derived from an EMBL/GenBank/DDBJ whole genome shotgun (WGS) entry which is preliminary data.</text>
</comment>
<feature type="non-terminal residue" evidence="2">
    <location>
        <position position="178"/>
    </location>
</feature>
<dbReference type="EMBL" id="BARV01033263">
    <property type="protein sequence ID" value="GAI43354.1"/>
    <property type="molecule type" value="Genomic_DNA"/>
</dbReference>
<dbReference type="InterPro" id="IPR013096">
    <property type="entry name" value="Cupin_2"/>
</dbReference>
<dbReference type="AlphaFoldDB" id="X1QJB1"/>
<name>X1QJB1_9ZZZZ</name>
<dbReference type="InterPro" id="IPR052044">
    <property type="entry name" value="PKS_Associated_Protein"/>
</dbReference>
<organism evidence="2">
    <name type="scientific">marine sediment metagenome</name>
    <dbReference type="NCBI Taxonomy" id="412755"/>
    <lineage>
        <taxon>unclassified sequences</taxon>
        <taxon>metagenomes</taxon>
        <taxon>ecological metagenomes</taxon>
    </lineage>
</organism>
<dbReference type="CDD" id="cd02214">
    <property type="entry name" value="cupin_MJ1618"/>
    <property type="match status" value="1"/>
</dbReference>
<accession>X1QJB1</accession>
<dbReference type="Gene3D" id="2.60.120.10">
    <property type="entry name" value="Jelly Rolls"/>
    <property type="match status" value="1"/>
</dbReference>
<dbReference type="Pfam" id="PF07883">
    <property type="entry name" value="Cupin_2"/>
    <property type="match status" value="1"/>
</dbReference>
<reference evidence="2" key="1">
    <citation type="journal article" date="2014" name="Front. Microbiol.">
        <title>High frequency of phylogenetically diverse reductive dehalogenase-homologous genes in deep subseafloor sedimentary metagenomes.</title>
        <authorList>
            <person name="Kawai M."/>
            <person name="Futagami T."/>
            <person name="Toyoda A."/>
            <person name="Takaki Y."/>
            <person name="Nishi S."/>
            <person name="Hori S."/>
            <person name="Arai W."/>
            <person name="Tsubouchi T."/>
            <person name="Morono Y."/>
            <person name="Uchiyama I."/>
            <person name="Ito T."/>
            <person name="Fujiyama A."/>
            <person name="Inagaki F."/>
            <person name="Takami H."/>
        </authorList>
    </citation>
    <scope>NUCLEOTIDE SEQUENCE</scope>
    <source>
        <strain evidence="2">Expedition CK06-06</strain>
    </source>
</reference>
<dbReference type="InterPro" id="IPR011051">
    <property type="entry name" value="RmlC_Cupin_sf"/>
</dbReference>
<proteinExistence type="predicted"/>
<gene>
    <name evidence="2" type="ORF">S06H3_52315</name>
</gene>